<evidence type="ECO:0000313" key="1">
    <source>
        <dbReference type="EMBL" id="NNV57358.1"/>
    </source>
</evidence>
<gene>
    <name evidence="1" type="ORF">GD597_17940</name>
</gene>
<name>A0A8J8FG99_9BACT</name>
<keyword evidence="2" id="KW-1185">Reference proteome</keyword>
<dbReference type="Proteomes" id="UP000598971">
    <property type="component" value="Unassembled WGS sequence"/>
</dbReference>
<accession>A0A8J8FG99</accession>
<protein>
    <submittedName>
        <fullName evidence="1">Uncharacterized protein</fullName>
    </submittedName>
</protein>
<reference evidence="1" key="1">
    <citation type="submission" date="2019-10" db="EMBL/GenBank/DDBJ databases">
        <title>Draft genome sequence of Panacibacter sp. KCS-6.</title>
        <authorList>
            <person name="Yim K.J."/>
        </authorList>
    </citation>
    <scope>NUCLEOTIDE SEQUENCE</scope>
    <source>
        <strain evidence="1">KCS-6</strain>
    </source>
</reference>
<organism evidence="1 2">
    <name type="scientific">Limnovirga soli</name>
    <dbReference type="NCBI Taxonomy" id="2656915"/>
    <lineage>
        <taxon>Bacteria</taxon>
        <taxon>Pseudomonadati</taxon>
        <taxon>Bacteroidota</taxon>
        <taxon>Chitinophagia</taxon>
        <taxon>Chitinophagales</taxon>
        <taxon>Chitinophagaceae</taxon>
        <taxon>Limnovirga</taxon>
    </lineage>
</organism>
<evidence type="ECO:0000313" key="2">
    <source>
        <dbReference type="Proteomes" id="UP000598971"/>
    </source>
</evidence>
<proteinExistence type="predicted"/>
<dbReference type="EMBL" id="WHPF01000014">
    <property type="protein sequence ID" value="NNV57358.1"/>
    <property type="molecule type" value="Genomic_DNA"/>
</dbReference>
<dbReference type="AlphaFoldDB" id="A0A8J8FG99"/>
<sequence length="209" mass="23772">MEMIERWLKGSRNFIIGKTLYLRYGQDGALKKALTGAETPALKVKLLQAMQALCAAGEKTPAPTTDKGEKMPDAPNDSILQSITEDWKAKYAKMKYLQYELDKYGSDNSDATRSTCHEICKQILALEKEINALWDKRDYYIENGTVPDVKTDDFTIPEDPFKHAKLIDNLTKYVRRYRLICSKEPGNSNAAALLKKYQDQLNICHGKKD</sequence>
<comment type="caution">
    <text evidence="1">The sequence shown here is derived from an EMBL/GenBank/DDBJ whole genome shotgun (WGS) entry which is preliminary data.</text>
</comment>
<dbReference type="RefSeq" id="WP_171609305.1">
    <property type="nucleotide sequence ID" value="NZ_WHPF01000014.1"/>
</dbReference>